<comment type="caution">
    <text evidence="1">The sequence shown here is derived from an EMBL/GenBank/DDBJ whole genome shotgun (WGS) entry which is preliminary data.</text>
</comment>
<protein>
    <submittedName>
        <fullName evidence="1">Uncharacterized protein</fullName>
    </submittedName>
</protein>
<dbReference type="EMBL" id="VOAH01000003">
    <property type="protein sequence ID" value="TVP41391.1"/>
    <property type="molecule type" value="Genomic_DNA"/>
</dbReference>
<reference evidence="1 2" key="1">
    <citation type="journal article" date="2019" name="Front. Microbiol.">
        <title>Ammonia Oxidation by the Arctic Terrestrial Thaumarchaeote Candidatus Nitrosocosmicus arcticus Is Stimulated by Increasing Temperatures.</title>
        <authorList>
            <person name="Alves R.J.E."/>
            <person name="Kerou M."/>
            <person name="Zappe A."/>
            <person name="Bittner R."/>
            <person name="Abby S.S."/>
            <person name="Schmidt H.A."/>
            <person name="Pfeifer K."/>
            <person name="Schleper C."/>
        </authorList>
    </citation>
    <scope>NUCLEOTIDE SEQUENCE [LARGE SCALE GENOMIC DNA]</scope>
    <source>
        <strain evidence="1 2">Kfb</strain>
    </source>
</reference>
<dbReference type="Proteomes" id="UP000315289">
    <property type="component" value="Unassembled WGS sequence"/>
</dbReference>
<dbReference type="AlphaFoldDB" id="A0A557SXR6"/>
<keyword evidence="2" id="KW-1185">Reference proteome</keyword>
<name>A0A557SXR6_9ARCH</name>
<proteinExistence type="predicted"/>
<accession>A0A557SXR6</accession>
<sequence>MRLFYYPVLDFKTIVDDNLNDIHNLETSLSVIKYNIFENRNKSKWHVCFNRP</sequence>
<evidence type="ECO:0000313" key="1">
    <source>
        <dbReference type="EMBL" id="TVP41391.1"/>
    </source>
</evidence>
<gene>
    <name evidence="1" type="ORF">NARC_30105</name>
</gene>
<organism evidence="1 2">
    <name type="scientific">Candidatus Nitrosocosmicus arcticus</name>
    <dbReference type="NCBI Taxonomy" id="2035267"/>
    <lineage>
        <taxon>Archaea</taxon>
        <taxon>Nitrososphaerota</taxon>
        <taxon>Nitrososphaeria</taxon>
        <taxon>Nitrososphaerales</taxon>
        <taxon>Nitrososphaeraceae</taxon>
        <taxon>Candidatus Nitrosocosmicus</taxon>
    </lineage>
</organism>
<evidence type="ECO:0000313" key="2">
    <source>
        <dbReference type="Proteomes" id="UP000315289"/>
    </source>
</evidence>